<accession>A0A9P7XME2</accession>
<sequence length="150" mass="15788">MKVQANGGLTDSYAFTTTEEQGGEKGDTASDIGVSAIVQTTVDSISIAGKPPRKASASRKRSRPRHPSKHCDGIKMPKAAATPATAKAPAKRQDNEADAAPGSSDAAPGGTDAEWMGFTYEELFGDKGEDDDECYGYNYVTGDFTLEECS</sequence>
<dbReference type="AlphaFoldDB" id="A0A9P7XME2"/>
<name>A0A9P7XME2_9FUNG</name>
<proteinExistence type="predicted"/>
<organism evidence="2 3">
    <name type="scientific">Linnemannia hyalina</name>
    <dbReference type="NCBI Taxonomy" id="64524"/>
    <lineage>
        <taxon>Eukaryota</taxon>
        <taxon>Fungi</taxon>
        <taxon>Fungi incertae sedis</taxon>
        <taxon>Mucoromycota</taxon>
        <taxon>Mortierellomycotina</taxon>
        <taxon>Mortierellomycetes</taxon>
        <taxon>Mortierellales</taxon>
        <taxon>Mortierellaceae</taxon>
        <taxon>Linnemannia</taxon>
    </lineage>
</organism>
<evidence type="ECO:0000313" key="2">
    <source>
        <dbReference type="EMBL" id="KAG9063975.1"/>
    </source>
</evidence>
<feature type="compositionally biased region" description="Polar residues" evidence="1">
    <location>
        <begin position="7"/>
        <end position="20"/>
    </location>
</feature>
<dbReference type="OrthoDB" id="2444041at2759"/>
<feature type="compositionally biased region" description="Low complexity" evidence="1">
    <location>
        <begin position="77"/>
        <end position="88"/>
    </location>
</feature>
<comment type="caution">
    <text evidence="2">The sequence shown here is derived from an EMBL/GenBank/DDBJ whole genome shotgun (WGS) entry which is preliminary data.</text>
</comment>
<dbReference type="Proteomes" id="UP000707451">
    <property type="component" value="Unassembled WGS sequence"/>
</dbReference>
<keyword evidence="3" id="KW-1185">Reference proteome</keyword>
<feature type="region of interest" description="Disordered" evidence="1">
    <location>
        <begin position="1"/>
        <end position="114"/>
    </location>
</feature>
<feature type="compositionally biased region" description="Low complexity" evidence="1">
    <location>
        <begin position="98"/>
        <end position="110"/>
    </location>
</feature>
<dbReference type="EMBL" id="JAHRHY010000015">
    <property type="protein sequence ID" value="KAG9063975.1"/>
    <property type="molecule type" value="Genomic_DNA"/>
</dbReference>
<reference evidence="2" key="1">
    <citation type="submission" date="2021-06" db="EMBL/GenBank/DDBJ databases">
        <title>Genome Sequence of Mortierella hyaline Strain SCG-10, a Cold-Adapted, Nitrate-Reducing Fungus Isolated from Soil in Minnesota, USA.</title>
        <authorList>
            <person name="Aldossari N."/>
        </authorList>
    </citation>
    <scope>NUCLEOTIDE SEQUENCE</scope>
    <source>
        <strain evidence="2">SCG-10</strain>
    </source>
</reference>
<protein>
    <submittedName>
        <fullName evidence="2">Uncharacterized protein</fullName>
    </submittedName>
</protein>
<gene>
    <name evidence="2" type="ORF">KI688_004089</name>
</gene>
<evidence type="ECO:0000313" key="3">
    <source>
        <dbReference type="Proteomes" id="UP000707451"/>
    </source>
</evidence>
<evidence type="ECO:0000256" key="1">
    <source>
        <dbReference type="SAM" id="MobiDB-lite"/>
    </source>
</evidence>
<feature type="compositionally biased region" description="Basic residues" evidence="1">
    <location>
        <begin position="51"/>
        <end position="68"/>
    </location>
</feature>